<accession>A0A6J5YDD6</accession>
<evidence type="ECO:0000256" key="1">
    <source>
        <dbReference type="SAM" id="MobiDB-lite"/>
    </source>
</evidence>
<evidence type="ECO:0000256" key="2">
    <source>
        <dbReference type="SAM" id="Phobius"/>
    </source>
</evidence>
<evidence type="ECO:0000313" key="3">
    <source>
        <dbReference type="EMBL" id="CAB4322397.1"/>
    </source>
</evidence>
<dbReference type="Gene3D" id="3.40.190.10">
    <property type="entry name" value="Periplasmic binding protein-like II"/>
    <property type="match status" value="2"/>
</dbReference>
<feature type="transmembrane region" description="Helical" evidence="2">
    <location>
        <begin position="651"/>
        <end position="673"/>
    </location>
</feature>
<keyword evidence="2" id="KW-0472">Membrane</keyword>
<evidence type="ECO:0000313" key="4">
    <source>
        <dbReference type="EMBL" id="CAB4935208.1"/>
    </source>
</evidence>
<dbReference type="EMBL" id="CAEMXZ010000003">
    <property type="protein sequence ID" value="CAB4322397.1"/>
    <property type="molecule type" value="Genomic_DNA"/>
</dbReference>
<reference evidence="3" key="1">
    <citation type="submission" date="2020-05" db="EMBL/GenBank/DDBJ databases">
        <authorList>
            <person name="Chiriac C."/>
            <person name="Salcher M."/>
            <person name="Ghai R."/>
            <person name="Kavagutti S V."/>
        </authorList>
    </citation>
    <scope>NUCLEOTIDE SEQUENCE</scope>
</reference>
<dbReference type="AlphaFoldDB" id="A0A6J5YDD6"/>
<name>A0A6J5YDD6_9ZZZZ</name>
<sequence length="691" mass="71664">MKHRSLKRALAVVSVAAMAAALTAFGVATPSEALESATAPWTVSVTPNTSITDGQLVSINLQTTTAHRIYEANAQICRLGVDYQPSDGDRPAKDFDAGDLNCPAIPISSSSDVQTGDANLYGPATQPGGSSFSMYVGSGVVEWPAVSTGRAQRLTCDFENPCALVVEVYGSVAPGVARWIPYVQTLSYRVDDPVAGCGGPADGVLNTAAPERVTDLWINWTLDQCRLPGAQAGAVSRTSFSDESDAMNGFSSGALDVGYSAVGYDAGPALGRGSRTEPLEARPSTAVPLAVNATVVAVGNGRRGPNSRKIPFTDVRVTRSQLARMFTGGPLEFLEYERQSFADLNPQFDEASVFISASIQVGAFAPADASSWFLTSFLKETQPDEWKVPDTNKFGPERGLTRGSSIAFGIANPSFNGAVDMFTGNSVLVKTLRSQNTNDFGGIWVLTDLATANHLGLSVASIENDNGVFVAPTPESMNAAVATMKPTDDGRLMPDPAASVDKDAVQPYPLTFVDYAIAPTSKLVDSTCKGRTASQALLGTWLNYAVSEGQSKLPVGYAPLTDDLRATASEAIAKIGSETPDCFVEGDPLPVLAPPQGGGSGAGGGGGIRNPGINPTATGGADSPNPASGTVKPEVLAAEVPEFTARTAASAAAAFGGMILVFGLLSLMAMATTGRLPTMSSLRSRLGGLGR</sequence>
<keyword evidence="2" id="KW-1133">Transmembrane helix</keyword>
<dbReference type="EMBL" id="CAFBNC010000036">
    <property type="protein sequence ID" value="CAB4935208.1"/>
    <property type="molecule type" value="Genomic_DNA"/>
</dbReference>
<protein>
    <submittedName>
        <fullName evidence="3">Unannotated protein</fullName>
    </submittedName>
</protein>
<feature type="compositionally biased region" description="Gly residues" evidence="1">
    <location>
        <begin position="596"/>
        <end position="609"/>
    </location>
</feature>
<feature type="region of interest" description="Disordered" evidence="1">
    <location>
        <begin position="593"/>
        <end position="630"/>
    </location>
</feature>
<dbReference type="SUPFAM" id="SSF53850">
    <property type="entry name" value="Periplasmic binding protein-like II"/>
    <property type="match status" value="1"/>
</dbReference>
<keyword evidence="2" id="KW-0812">Transmembrane</keyword>
<proteinExistence type="predicted"/>
<organism evidence="3">
    <name type="scientific">freshwater metagenome</name>
    <dbReference type="NCBI Taxonomy" id="449393"/>
    <lineage>
        <taxon>unclassified sequences</taxon>
        <taxon>metagenomes</taxon>
        <taxon>ecological metagenomes</taxon>
    </lineage>
</organism>
<gene>
    <name evidence="3" type="ORF">UFOPK1392_00131</name>
    <name evidence="4" type="ORF">UFOPK3733_00916</name>
</gene>